<dbReference type="EMBL" id="CP136895">
    <property type="protein sequence ID" value="WOL12126.1"/>
    <property type="molecule type" value="Genomic_DNA"/>
</dbReference>
<dbReference type="AlphaFoldDB" id="A0AAQ3QGQ0"/>
<gene>
    <name evidence="1" type="ORF">Cni_G20891</name>
</gene>
<sequence length="114" mass="13148">MESHRHLFGSDPADTCEYNMEGWGLFLSSLNLDSFPLHEGLAVDVSTLSRKLRRKRAELALVWNWFSWYERNRRAFQGLSSCVQISATSAAAYYRVQTMQQLKHIVDVACILHL</sequence>
<evidence type="ECO:0000313" key="1">
    <source>
        <dbReference type="EMBL" id="WOL12126.1"/>
    </source>
</evidence>
<proteinExistence type="predicted"/>
<protein>
    <submittedName>
        <fullName evidence="1">Uncharacterized protein</fullName>
    </submittedName>
</protein>
<name>A0AAQ3QGQ0_9LILI</name>
<organism evidence="1 2">
    <name type="scientific">Canna indica</name>
    <name type="common">Indian-shot</name>
    <dbReference type="NCBI Taxonomy" id="4628"/>
    <lineage>
        <taxon>Eukaryota</taxon>
        <taxon>Viridiplantae</taxon>
        <taxon>Streptophyta</taxon>
        <taxon>Embryophyta</taxon>
        <taxon>Tracheophyta</taxon>
        <taxon>Spermatophyta</taxon>
        <taxon>Magnoliopsida</taxon>
        <taxon>Liliopsida</taxon>
        <taxon>Zingiberales</taxon>
        <taxon>Cannaceae</taxon>
        <taxon>Canna</taxon>
    </lineage>
</organism>
<accession>A0AAQ3QGQ0</accession>
<reference evidence="1 2" key="1">
    <citation type="submission" date="2023-10" db="EMBL/GenBank/DDBJ databases">
        <title>Chromosome-scale genome assembly provides insights into flower coloration mechanisms of Canna indica.</title>
        <authorList>
            <person name="Li C."/>
        </authorList>
    </citation>
    <scope>NUCLEOTIDE SEQUENCE [LARGE SCALE GENOMIC DNA]</scope>
    <source>
        <tissue evidence="1">Flower</tissue>
    </source>
</reference>
<evidence type="ECO:0000313" key="2">
    <source>
        <dbReference type="Proteomes" id="UP001327560"/>
    </source>
</evidence>
<dbReference type="Proteomes" id="UP001327560">
    <property type="component" value="Chromosome 6"/>
</dbReference>
<keyword evidence="2" id="KW-1185">Reference proteome</keyword>